<gene>
    <name evidence="1" type="ORF">AHOG_13170</name>
</gene>
<evidence type="ECO:0000313" key="1">
    <source>
        <dbReference type="EMBL" id="ASO20277.1"/>
    </source>
</evidence>
<dbReference type="KEGG" id="ahg:AHOG_13170"/>
<dbReference type="RefSeq" id="WP_075740638.1">
    <property type="nucleotide sequence ID" value="NZ_CP022521.1"/>
</dbReference>
<protein>
    <submittedName>
        <fullName evidence="1">Uncharacterized protein</fullName>
    </submittedName>
</protein>
<dbReference type="Pfam" id="PF11290">
    <property type="entry name" value="DUF3090"/>
    <property type="match status" value="1"/>
</dbReference>
<keyword evidence="2" id="KW-1185">Reference proteome</keyword>
<dbReference type="InterPro" id="IPR021441">
    <property type="entry name" value="DUF3090"/>
</dbReference>
<dbReference type="Proteomes" id="UP000204221">
    <property type="component" value="Chromosome"/>
</dbReference>
<dbReference type="NCBIfam" id="TIGR03847">
    <property type="entry name" value="conserved hypothetical protein"/>
    <property type="match status" value="1"/>
</dbReference>
<dbReference type="AlphaFoldDB" id="A0A221W3Q0"/>
<name>A0A221W3Q0_9PSEU</name>
<evidence type="ECO:0000313" key="2">
    <source>
        <dbReference type="Proteomes" id="UP000204221"/>
    </source>
</evidence>
<dbReference type="EMBL" id="CP022521">
    <property type="protein sequence ID" value="ASO20277.1"/>
    <property type="molecule type" value="Genomic_DNA"/>
</dbReference>
<organism evidence="1 2">
    <name type="scientific">Actinoalloteichus hoggarensis</name>
    <dbReference type="NCBI Taxonomy" id="1470176"/>
    <lineage>
        <taxon>Bacteria</taxon>
        <taxon>Bacillati</taxon>
        <taxon>Actinomycetota</taxon>
        <taxon>Actinomycetes</taxon>
        <taxon>Pseudonocardiales</taxon>
        <taxon>Pseudonocardiaceae</taxon>
        <taxon>Actinoalloteichus</taxon>
    </lineage>
</organism>
<accession>A0A221W3Q0</accession>
<proteinExistence type="predicted"/>
<sequence length="188" mass="20615">MARVIHVFRQPDRFIAGTVGQPGERSFYLQASEDVRKVSVQLEKQQVSVLAERIGALLEEVALRFDTEVPGAAPEAVIDVEPLDVPVEEEFRVGTMGLGWDAETHAVVIELLAMTEEEVDESVVLDDTEEGPDALRVFLTPLQARAFAARAERVVNAGRKPCPLCGEPLDPAGHICPRQNGYRRGDEG</sequence>
<dbReference type="OrthoDB" id="156387at2"/>
<reference evidence="1 2" key="1">
    <citation type="submission" date="2017-07" db="EMBL/GenBank/DDBJ databases">
        <title>Complete genome sequence of Actinoalloteichus hoggarensis DSM 45943, type strain of Actinoalloteichus hoggarensis.</title>
        <authorList>
            <person name="Ruckert C."/>
            <person name="Nouioui I."/>
            <person name="Willmese J."/>
            <person name="van Wezel G."/>
            <person name="Klenk H.-P."/>
            <person name="Kalinowski J."/>
            <person name="Zotchev S.B."/>
        </authorList>
    </citation>
    <scope>NUCLEOTIDE SEQUENCE [LARGE SCALE GENOMIC DNA]</scope>
    <source>
        <strain evidence="1 2">DSM 45943</strain>
    </source>
</reference>